<dbReference type="InterPro" id="IPR027898">
    <property type="entry name" value="DUF4629"/>
</dbReference>
<dbReference type="InterPro" id="IPR040292">
    <property type="entry name" value="C2orf78-like"/>
</dbReference>
<dbReference type="Pfam" id="PF15442">
    <property type="entry name" value="DUF4629"/>
    <property type="match status" value="1"/>
</dbReference>
<dbReference type="VEuPathDB" id="HostDB:LOC118660750"/>
<dbReference type="Proteomes" id="UP000527355">
    <property type="component" value="Unassembled WGS sequence"/>
</dbReference>
<evidence type="ECO:0000313" key="4">
    <source>
        <dbReference type="Proteomes" id="UP000527355"/>
    </source>
</evidence>
<evidence type="ECO:0000313" key="3">
    <source>
        <dbReference type="EMBL" id="KAF6340992.1"/>
    </source>
</evidence>
<proteinExistence type="predicted"/>
<feature type="region of interest" description="Disordered" evidence="1">
    <location>
        <begin position="511"/>
        <end position="601"/>
    </location>
</feature>
<organism evidence="3 4">
    <name type="scientific">Myotis myotis</name>
    <name type="common">Greater mouse-eared bat</name>
    <name type="synonym">Vespertilio myotis</name>
    <dbReference type="NCBI Taxonomy" id="51298"/>
    <lineage>
        <taxon>Eukaryota</taxon>
        <taxon>Metazoa</taxon>
        <taxon>Chordata</taxon>
        <taxon>Craniata</taxon>
        <taxon>Vertebrata</taxon>
        <taxon>Euteleostomi</taxon>
        <taxon>Mammalia</taxon>
        <taxon>Eutheria</taxon>
        <taxon>Laurasiatheria</taxon>
        <taxon>Chiroptera</taxon>
        <taxon>Yangochiroptera</taxon>
        <taxon>Vespertilionidae</taxon>
        <taxon>Myotis</taxon>
    </lineage>
</organism>
<protein>
    <recommendedName>
        <fullName evidence="2">DUF4629 domain-containing protein</fullName>
    </recommendedName>
</protein>
<evidence type="ECO:0000259" key="2">
    <source>
        <dbReference type="Pfam" id="PF15442"/>
    </source>
</evidence>
<feature type="compositionally biased region" description="Basic and acidic residues" evidence="1">
    <location>
        <begin position="546"/>
        <end position="572"/>
    </location>
</feature>
<reference evidence="3 4" key="1">
    <citation type="journal article" date="2020" name="Nature">
        <title>Six reference-quality genomes reveal evolution of bat adaptations.</title>
        <authorList>
            <person name="Jebb D."/>
            <person name="Huang Z."/>
            <person name="Pippel M."/>
            <person name="Hughes G.M."/>
            <person name="Lavrichenko K."/>
            <person name="Devanna P."/>
            <person name="Winkler S."/>
            <person name="Jermiin L.S."/>
            <person name="Skirmuntt E.C."/>
            <person name="Katzourakis A."/>
            <person name="Burkitt-Gray L."/>
            <person name="Ray D.A."/>
            <person name="Sullivan K.A.M."/>
            <person name="Roscito J.G."/>
            <person name="Kirilenko B.M."/>
            <person name="Davalos L.M."/>
            <person name="Corthals A.P."/>
            <person name="Power M.L."/>
            <person name="Jones G."/>
            <person name="Ransome R.D."/>
            <person name="Dechmann D.K.N."/>
            <person name="Locatelli A.G."/>
            <person name="Puechmaille S.J."/>
            <person name="Fedrigo O."/>
            <person name="Jarvis E.D."/>
            <person name="Hiller M."/>
            <person name="Vernes S.C."/>
            <person name="Myers E.W."/>
            <person name="Teeling E.C."/>
        </authorList>
    </citation>
    <scope>NUCLEOTIDE SEQUENCE [LARGE SCALE GENOMIC DNA]</scope>
    <source>
        <strain evidence="3">MMyoMyo1</strain>
        <tissue evidence="3">Flight muscle</tissue>
    </source>
</reference>
<keyword evidence="4" id="KW-1185">Reference proteome</keyword>
<name>A0A7J7WUI8_MYOMY</name>
<sequence length="880" mass="94934">MCSLASATEVSSFLASTVDICSSSLTMSENSKNPPFLGISTSLQRSLPVESNAGSVCNFYNVSAPANSSPWLLPSASGTSFQPLMGGAYFYQHSSTTMLSGIPGQSPISIPAASNPNVFEWALTGDTEKKSSSLRNFTVTVTDQDTTVTSMSLASQCDKPSDAYNMAPQYPSLSVNLVQGAPIQGQSLSHPYQVGNHVCYYNQGTMDPLLSEEGGPYLQSYGSVSYTESRASAPDPGMVMVLKEAQSTNRIPPASTSGICYSVPPHPITKTGFQVMETSLALQLPGQIFYLPPTQEFLKSGSNRHIQVLESYPPPQSGDISMASLVQSPRNLLALPPAPSQEQKDSKNVENIKAKLSKHVNGYQIPTEYEASPLLPLEVPDIPQVLACTDPLGQEEQPGCDNSGLAKNSLSLKNQGTLENGTESNDSFADIDTLVEGIHLPQVFTSLDDPDQPQGPKKKSSARKTRSDQGRKIKHKASESTSDAPKAKIKPESPDCVFVGELVPCNAAAGGRAPSNMAKHSNSKPQKAAASRTSNTKSHGQQNTKRNKENYSKRAEERKQSGNKVKAEEKPAIPKMKRKKSHPELPQEAIKKPRSSLGMHMLESVQVFHALGKKRDETADLSSSRALGNSSNPKGPQPRPATKPWLVTPREGKGPGKTQVNPQKPYASAHKGAPPPSQDKLPSPGKVKLVPLVFPTVDKPQVRPVPRRPQSLASRRPAVTNPAKPAAVNASLPNPVSLTGPVKSAQPISSNSAGPGLNNRDCPSVPQPPASRPGPYKTSSCASFQREPVHSAVSQPRTPLKPHNHYLLQDFALQPIPWRKSELRGPVMSTPITNEQRPDREAMKRKAQLERENAAKLGGMQHFIEREKEMDISLYYGYVM</sequence>
<feature type="compositionally biased region" description="Polar residues" evidence="1">
    <location>
        <begin position="518"/>
        <end position="544"/>
    </location>
</feature>
<dbReference type="PANTHER" id="PTHR31466">
    <property type="entry name" value="GENE 5591-RELATED"/>
    <property type="match status" value="1"/>
</dbReference>
<feature type="region of interest" description="Disordered" evidence="1">
    <location>
        <begin position="616"/>
        <end position="801"/>
    </location>
</feature>
<feature type="compositionally biased region" description="Basic and acidic residues" evidence="1">
    <location>
        <begin position="582"/>
        <end position="591"/>
    </location>
</feature>
<feature type="region of interest" description="Disordered" evidence="1">
    <location>
        <begin position="444"/>
        <end position="492"/>
    </location>
</feature>
<feature type="compositionally biased region" description="Polar residues" evidence="1">
    <location>
        <begin position="620"/>
        <end position="634"/>
    </location>
</feature>
<dbReference type="AlphaFoldDB" id="A0A7J7WUI8"/>
<accession>A0A7J7WUI8</accession>
<evidence type="ECO:0000256" key="1">
    <source>
        <dbReference type="SAM" id="MobiDB-lite"/>
    </source>
</evidence>
<feature type="domain" description="DUF4629" evidence="2">
    <location>
        <begin position="466"/>
        <end position="614"/>
    </location>
</feature>
<dbReference type="PANTHER" id="PTHR31466:SF1">
    <property type="entry name" value="RIKEN CDNA 4930433I11 GENE"/>
    <property type="match status" value="1"/>
</dbReference>
<gene>
    <name evidence="3" type="ORF">mMyoMyo1_001833</name>
</gene>
<comment type="caution">
    <text evidence="3">The sequence shown here is derived from an EMBL/GenBank/DDBJ whole genome shotgun (WGS) entry which is preliminary data.</text>
</comment>
<dbReference type="EMBL" id="JABWUV010000007">
    <property type="protein sequence ID" value="KAF6340992.1"/>
    <property type="molecule type" value="Genomic_DNA"/>
</dbReference>